<dbReference type="Proteomes" id="UP000830275">
    <property type="component" value="Segment"/>
</dbReference>
<reference evidence="1 2" key="1">
    <citation type="journal article" date="2019" name="Viruses">
        <title>Genome Analysis of a Novel Clade II.b Alphabaculovirus Obtained from Artaxa digramma.</title>
        <authorList>
            <person name="Li J."/>
            <person name="Duan X."/>
            <person name="Wang Q."/>
            <person name="Zhang L."/>
            <person name="Deng F."/>
            <person name="Wang H."/>
            <person name="Hu Z."/>
            <person name="Wang M."/>
            <person name="Wang J."/>
        </authorList>
    </citation>
    <scope>NUCLEOTIDE SEQUENCE [LARGE SCALE GENOMIC DNA]</scope>
    <source>
        <strain evidence="1 2">424</strain>
    </source>
</reference>
<dbReference type="InterPro" id="IPR010785">
    <property type="entry name" value="AcMNPV_AC18"/>
</dbReference>
<gene>
    <name evidence="1" type="primary">ac18</name>
    <name evidence="1" type="ORF">Eudi_ORF118</name>
</gene>
<evidence type="ECO:0000313" key="1">
    <source>
        <dbReference type="EMBL" id="QHB21777.1"/>
    </source>
</evidence>
<keyword evidence="2" id="KW-1185">Reference proteome</keyword>
<proteinExistence type="predicted"/>
<name>A0AAE6R663_9ABAC</name>
<protein>
    <submittedName>
        <fullName evidence="1">Ac18</fullName>
    </submittedName>
</protein>
<sequence>MDALRHQLFYTKTIPYISKKSINDSLCENVLIRMGEQFYSKVYKIVNETLDDKPFVVKGGAAVAAHLSRFDAPLGDLDLQVCVERDVTIDNVFDELPLRKILNKLQDSIGREYAHCVENILSEIEIFNVLDNDKRRHRHHYWRQQKLIVFKSYENEAVEFSAASRILFKLNPHMPIKITTSTLDDDNNDILVRYSFNVHATSDITMWLHREHDSGKPITFFPFDLYFLDIRVKSHSCDNYGDLVYRNMFDAKVLVDTLQRVIVEQLECIMFNVFNFAWNKVNARYKRLKCLVQMLLSSASNKGVDKTQLDFYYRYLKGQQHTYTVKNVKEIMYCVGPILGARLVIKLYFMKRFVFAIEHVTHQINFPYRHWDQNYFSKCWKQYCCILNDLFDLQYTIYD</sequence>
<dbReference type="Pfam" id="PF07134">
    <property type="entry name" value="AcMNPV_Orf18"/>
    <property type="match status" value="1"/>
</dbReference>
<dbReference type="EMBL" id="MN233792">
    <property type="protein sequence ID" value="QHB21777.1"/>
    <property type="molecule type" value="Genomic_DNA"/>
</dbReference>
<accession>A0AAE6R663</accession>
<evidence type="ECO:0000313" key="2">
    <source>
        <dbReference type="Proteomes" id="UP000830275"/>
    </source>
</evidence>
<organism evidence="1 2">
    <name type="scientific">Artaxa digramma nucleopolyhedrovirus</name>
    <dbReference type="NCBI Taxonomy" id="3070910"/>
    <lineage>
        <taxon>Viruses</taxon>
        <taxon>Viruses incertae sedis</taxon>
        <taxon>Naldaviricetes</taxon>
        <taxon>Lefavirales</taxon>
        <taxon>Baculoviridae</taxon>
        <taxon>Alphabaculovirus</taxon>
        <taxon>Alphabaculovirus ardigrammae</taxon>
    </lineage>
</organism>